<sequence>MKKTQEIIGLPVFSVLDGKKIGQVKDLVINPEEGKVDFILVSNRNWYDGARVLGYKSVMGIGEHAVTTESENLLTTINETANANKLLERHIELKGNRVLTNRGNLIGVISEYIVDEDTGAIACLEFRTAEDESKIEIIDAKQVMTYGVDVIVIKQEESPEVSLQQKAVEAEKLVSPVAVTSVTSPEPTSLVAPASSPPAGSSDGAAFLSRSSVSFYWGKDSSRT</sequence>
<dbReference type="Gene3D" id="2.30.30.240">
    <property type="entry name" value="PRC-barrel domain"/>
    <property type="match status" value="2"/>
</dbReference>
<dbReference type="Pfam" id="PF05239">
    <property type="entry name" value="PRC"/>
    <property type="match status" value="2"/>
</dbReference>
<dbReference type="InterPro" id="IPR027275">
    <property type="entry name" value="PRC-brl_dom"/>
</dbReference>
<dbReference type="AlphaFoldDB" id="A0A354YW02"/>
<dbReference type="EMBL" id="DNZF01000060">
    <property type="protein sequence ID" value="HBK52871.1"/>
    <property type="molecule type" value="Genomic_DNA"/>
</dbReference>
<dbReference type="Proteomes" id="UP000263273">
    <property type="component" value="Unassembled WGS sequence"/>
</dbReference>
<feature type="domain" description="PRC-barrel" evidence="2">
    <location>
        <begin position="5"/>
        <end position="56"/>
    </location>
</feature>
<evidence type="ECO:0000313" key="4">
    <source>
        <dbReference type="Proteomes" id="UP000263273"/>
    </source>
</evidence>
<comment type="caution">
    <text evidence="3">The sequence shown here is derived from an EMBL/GenBank/DDBJ whole genome shotgun (WGS) entry which is preliminary data.</text>
</comment>
<accession>A0A354YW02</accession>
<protein>
    <submittedName>
        <fullName evidence="3">Photosystem reaction center subunit H</fullName>
    </submittedName>
</protein>
<evidence type="ECO:0000313" key="3">
    <source>
        <dbReference type="EMBL" id="HBK52871.1"/>
    </source>
</evidence>
<feature type="domain" description="PRC-barrel" evidence="2">
    <location>
        <begin position="92"/>
        <end position="155"/>
    </location>
</feature>
<organism evidence="3 4">
    <name type="scientific">Syntrophomonas wolfei</name>
    <dbReference type="NCBI Taxonomy" id="863"/>
    <lineage>
        <taxon>Bacteria</taxon>
        <taxon>Bacillati</taxon>
        <taxon>Bacillota</taxon>
        <taxon>Clostridia</taxon>
        <taxon>Eubacteriales</taxon>
        <taxon>Syntrophomonadaceae</taxon>
        <taxon>Syntrophomonas</taxon>
    </lineage>
</organism>
<proteinExistence type="predicted"/>
<dbReference type="STRING" id="378794.GCA_001570625_01658"/>
<gene>
    <name evidence="3" type="ORF">DDZ44_02890</name>
</gene>
<evidence type="ECO:0000259" key="2">
    <source>
        <dbReference type="Pfam" id="PF05239"/>
    </source>
</evidence>
<dbReference type="InterPro" id="IPR011033">
    <property type="entry name" value="PRC_barrel-like_sf"/>
</dbReference>
<evidence type="ECO:0000256" key="1">
    <source>
        <dbReference type="SAM" id="MobiDB-lite"/>
    </source>
</evidence>
<name>A0A354YW02_9FIRM</name>
<reference evidence="3 4" key="1">
    <citation type="journal article" date="2018" name="Nat. Biotechnol.">
        <title>A standardized bacterial taxonomy based on genome phylogeny substantially revises the tree of life.</title>
        <authorList>
            <person name="Parks D.H."/>
            <person name="Chuvochina M."/>
            <person name="Waite D.W."/>
            <person name="Rinke C."/>
            <person name="Skarshewski A."/>
            <person name="Chaumeil P.A."/>
            <person name="Hugenholtz P."/>
        </authorList>
    </citation>
    <scope>NUCLEOTIDE SEQUENCE [LARGE SCALE GENOMIC DNA]</scope>
    <source>
        <strain evidence="3">UBA10948</strain>
    </source>
</reference>
<feature type="region of interest" description="Disordered" evidence="1">
    <location>
        <begin position="180"/>
        <end position="206"/>
    </location>
</feature>
<dbReference type="SUPFAM" id="SSF50346">
    <property type="entry name" value="PRC-barrel domain"/>
    <property type="match status" value="2"/>
</dbReference>